<protein>
    <recommendedName>
        <fullName evidence="2">guanylate cyclase</fullName>
        <ecNumber evidence="2">4.6.1.2</ecNumber>
    </recommendedName>
</protein>
<dbReference type="PANTHER" id="PTHR11920:SF504">
    <property type="entry name" value="GUANYLATE CYCLASE"/>
    <property type="match status" value="1"/>
</dbReference>
<keyword evidence="9 11" id="KW-0456">Lyase</keyword>
<dbReference type="GO" id="GO:0001653">
    <property type="term" value="F:peptide receptor activity"/>
    <property type="evidence" value="ECO:0007669"/>
    <property type="project" value="TreeGrafter"/>
</dbReference>
<proteinExistence type="inferred from homology"/>
<evidence type="ECO:0000256" key="1">
    <source>
        <dbReference type="ARBA" id="ARBA00004479"/>
    </source>
</evidence>
<dbReference type="Gene3D" id="6.10.250.780">
    <property type="match status" value="1"/>
</dbReference>
<dbReference type="Pfam" id="PF08376">
    <property type="entry name" value="NIT"/>
    <property type="match status" value="1"/>
</dbReference>
<dbReference type="GO" id="GO:0007168">
    <property type="term" value="P:receptor guanylyl cyclase signaling pathway"/>
    <property type="evidence" value="ECO:0007669"/>
    <property type="project" value="TreeGrafter"/>
</dbReference>
<dbReference type="GO" id="GO:0004383">
    <property type="term" value="F:guanylate cyclase activity"/>
    <property type="evidence" value="ECO:0007669"/>
    <property type="project" value="UniProtKB-EC"/>
</dbReference>
<dbReference type="GO" id="GO:0005886">
    <property type="term" value="C:plasma membrane"/>
    <property type="evidence" value="ECO:0007669"/>
    <property type="project" value="TreeGrafter"/>
</dbReference>
<evidence type="ECO:0000256" key="6">
    <source>
        <dbReference type="ARBA" id="ARBA00022989"/>
    </source>
</evidence>
<keyword evidence="7" id="KW-0472">Membrane</keyword>
<gene>
    <name evidence="13" type="ORF">HF086_002757</name>
</gene>
<dbReference type="Gene3D" id="3.30.70.1230">
    <property type="entry name" value="Nucleotide cyclase"/>
    <property type="match status" value="1"/>
</dbReference>
<keyword evidence="10" id="KW-0141">cGMP biosynthesis</keyword>
<dbReference type="InterPro" id="IPR018297">
    <property type="entry name" value="A/G_cyclase_CS"/>
</dbReference>
<keyword evidence="4" id="KW-0732">Signal</keyword>
<evidence type="ECO:0000313" key="13">
    <source>
        <dbReference type="EMBL" id="KAH9632935.1"/>
    </source>
</evidence>
<dbReference type="PROSITE" id="PS50125">
    <property type="entry name" value="GUANYLATE_CYCLASE_2"/>
    <property type="match status" value="1"/>
</dbReference>
<evidence type="ECO:0000256" key="2">
    <source>
        <dbReference type="ARBA" id="ARBA00012202"/>
    </source>
</evidence>
<evidence type="ECO:0000256" key="7">
    <source>
        <dbReference type="ARBA" id="ARBA00023136"/>
    </source>
</evidence>
<dbReference type="InterPro" id="IPR011645">
    <property type="entry name" value="HNOB_dom_associated"/>
</dbReference>
<evidence type="ECO:0000256" key="3">
    <source>
        <dbReference type="ARBA" id="ARBA00022692"/>
    </source>
</evidence>
<keyword evidence="6" id="KW-1133">Transmembrane helix</keyword>
<feature type="domain" description="Guanylate cyclase" evidence="12">
    <location>
        <begin position="222"/>
        <end position="341"/>
    </location>
</feature>
<dbReference type="EC" id="4.6.1.2" evidence="2"/>
<dbReference type="Proteomes" id="UP000814243">
    <property type="component" value="Unassembled WGS sequence"/>
</dbReference>
<dbReference type="InterPro" id="IPR050401">
    <property type="entry name" value="Cyclic_nucleotide_synthase"/>
</dbReference>
<accession>A0A922M9P5</accession>
<name>A0A922M9P5_SPOEX</name>
<comment type="subcellular location">
    <subcellularLocation>
        <location evidence="1">Membrane</location>
        <topology evidence="1">Single-pass type I membrane protein</topology>
    </subcellularLocation>
</comment>
<dbReference type="SMART" id="SM00044">
    <property type="entry name" value="CYCc"/>
    <property type="match status" value="1"/>
</dbReference>
<dbReference type="InterPro" id="IPR013587">
    <property type="entry name" value="Nitrate/nitrite_sensing"/>
</dbReference>
<organism evidence="13 14">
    <name type="scientific">Spodoptera exigua</name>
    <name type="common">Beet armyworm</name>
    <name type="synonym">Noctua fulgens</name>
    <dbReference type="NCBI Taxonomy" id="7107"/>
    <lineage>
        <taxon>Eukaryota</taxon>
        <taxon>Metazoa</taxon>
        <taxon>Ecdysozoa</taxon>
        <taxon>Arthropoda</taxon>
        <taxon>Hexapoda</taxon>
        <taxon>Insecta</taxon>
        <taxon>Pterygota</taxon>
        <taxon>Neoptera</taxon>
        <taxon>Endopterygota</taxon>
        <taxon>Lepidoptera</taxon>
        <taxon>Glossata</taxon>
        <taxon>Ditrysia</taxon>
        <taxon>Noctuoidea</taxon>
        <taxon>Noctuidae</taxon>
        <taxon>Amphipyrinae</taxon>
        <taxon>Spodoptera</taxon>
    </lineage>
</organism>
<evidence type="ECO:0000256" key="5">
    <source>
        <dbReference type="ARBA" id="ARBA00022741"/>
    </source>
</evidence>
<comment type="caution">
    <text evidence="13">The sequence shown here is derived from an EMBL/GenBank/DDBJ whole genome shotgun (WGS) entry which is preliminary data.</text>
</comment>
<keyword evidence="3" id="KW-0812">Transmembrane</keyword>
<evidence type="ECO:0000259" key="12">
    <source>
        <dbReference type="PROSITE" id="PS50125"/>
    </source>
</evidence>
<dbReference type="PANTHER" id="PTHR11920">
    <property type="entry name" value="GUANYLYL CYCLASE"/>
    <property type="match status" value="1"/>
</dbReference>
<dbReference type="CDD" id="cd07302">
    <property type="entry name" value="CHD"/>
    <property type="match status" value="1"/>
</dbReference>
<evidence type="ECO:0000256" key="9">
    <source>
        <dbReference type="ARBA" id="ARBA00023239"/>
    </source>
</evidence>
<keyword evidence="8" id="KW-0325">Glycoprotein</keyword>
<evidence type="ECO:0000256" key="10">
    <source>
        <dbReference type="ARBA" id="ARBA00023293"/>
    </source>
</evidence>
<dbReference type="GO" id="GO:0000166">
    <property type="term" value="F:nucleotide binding"/>
    <property type="evidence" value="ECO:0007669"/>
    <property type="project" value="UniProtKB-KW"/>
</dbReference>
<evidence type="ECO:0000256" key="11">
    <source>
        <dbReference type="RuleBase" id="RU000405"/>
    </source>
</evidence>
<dbReference type="EMBL" id="JACEFF010000678">
    <property type="protein sequence ID" value="KAH9632935.1"/>
    <property type="molecule type" value="Genomic_DNA"/>
</dbReference>
<keyword evidence="5" id="KW-0547">Nucleotide-binding</keyword>
<dbReference type="GO" id="GO:0035556">
    <property type="term" value="P:intracellular signal transduction"/>
    <property type="evidence" value="ECO:0007669"/>
    <property type="project" value="InterPro"/>
</dbReference>
<dbReference type="Pfam" id="PF00211">
    <property type="entry name" value="Guanylate_cyc"/>
    <property type="match status" value="1"/>
</dbReference>
<dbReference type="InterPro" id="IPR001054">
    <property type="entry name" value="A/G_cyclase"/>
</dbReference>
<dbReference type="SUPFAM" id="SSF55073">
    <property type="entry name" value="Nucleotide cyclase"/>
    <property type="match status" value="1"/>
</dbReference>
<evidence type="ECO:0000256" key="4">
    <source>
        <dbReference type="ARBA" id="ARBA00022729"/>
    </source>
</evidence>
<sequence length="428" mass="48496">MGWSLVFRKLALTLHFLLKKRVRFCQHSVFQHNTLHRYLVGFKNLLRSIECKGIGSVLGINYFARGYLQPKAYERYIAHMVLGRDLLDNTLNLVPSLIPLHKDIKEDSHEYQDLEKKNQQIVDNKHQDGSVADAIEYFDQTATFLDKLRAVQKQLREYIRDGVTVSLTEARRSEVVCAGILILVCVVSPIIIVLVRNAVNTIQVYASNLAEKARELEYEKELSDSLLYQMLPPSIAKQLKQTQQVISFLNSVYKLFDEKIECYDVYKIETIGDSYMVASGLPVRNELLEATSMCRLPHRPDQTLCMRSGIHMGPCVAGIVGSKMPRYCLFGDTINTASRMESTGEPMKIQISDDVKKALDKTGLFLTAPRGVVDVKGKGEMSTHWLEGRIGPSPERPTTTSLDCTPSFLARIHSQRSPRYQSGKPRIQ</sequence>
<dbReference type="PROSITE" id="PS00452">
    <property type="entry name" value="GUANYLATE_CYCLASE_1"/>
    <property type="match status" value="1"/>
</dbReference>
<evidence type="ECO:0000313" key="14">
    <source>
        <dbReference type="Proteomes" id="UP000814243"/>
    </source>
</evidence>
<reference evidence="13" key="1">
    <citation type="journal article" date="2021" name="G3 (Bethesda)">
        <title>Genome and transcriptome analysis of the beet armyworm Spodoptera exigua reveals targets for pest control. .</title>
        <authorList>
            <person name="Simon S."/>
            <person name="Breeschoten T."/>
            <person name="Jansen H.J."/>
            <person name="Dirks R.P."/>
            <person name="Schranz M.E."/>
            <person name="Ros V.I.D."/>
        </authorList>
    </citation>
    <scope>NUCLEOTIDE SEQUENCE</scope>
    <source>
        <strain evidence="13">TB_SE_WUR_2020</strain>
    </source>
</reference>
<dbReference type="InterPro" id="IPR029787">
    <property type="entry name" value="Nucleotide_cyclase"/>
</dbReference>
<dbReference type="Pfam" id="PF07701">
    <property type="entry name" value="HNOBA"/>
    <property type="match status" value="1"/>
</dbReference>
<dbReference type="AlphaFoldDB" id="A0A922M9P5"/>
<evidence type="ECO:0000256" key="8">
    <source>
        <dbReference type="ARBA" id="ARBA00023180"/>
    </source>
</evidence>
<dbReference type="GO" id="GO:0004016">
    <property type="term" value="F:adenylate cyclase activity"/>
    <property type="evidence" value="ECO:0007669"/>
    <property type="project" value="TreeGrafter"/>
</dbReference>
<dbReference type="FunFam" id="3.30.70.1230:FF:000030">
    <property type="entry name" value="Si:ch211-215j19.12"/>
    <property type="match status" value="1"/>
</dbReference>
<comment type="similarity">
    <text evidence="11">Belongs to the adenylyl cyclase class-4/guanylyl cyclase family.</text>
</comment>